<dbReference type="EMBL" id="CM056818">
    <property type="protein sequence ID" value="KAJ8622041.1"/>
    <property type="molecule type" value="Genomic_DNA"/>
</dbReference>
<comment type="caution">
    <text evidence="1">The sequence shown here is derived from an EMBL/GenBank/DDBJ whole genome shotgun (WGS) entry which is preliminary data.</text>
</comment>
<gene>
    <name evidence="1" type="ORF">MRB53_030570</name>
</gene>
<proteinExistence type="predicted"/>
<name>A0ACC2KLY1_PERAE</name>
<organism evidence="1 2">
    <name type="scientific">Persea americana</name>
    <name type="common">Avocado</name>
    <dbReference type="NCBI Taxonomy" id="3435"/>
    <lineage>
        <taxon>Eukaryota</taxon>
        <taxon>Viridiplantae</taxon>
        <taxon>Streptophyta</taxon>
        <taxon>Embryophyta</taxon>
        <taxon>Tracheophyta</taxon>
        <taxon>Spermatophyta</taxon>
        <taxon>Magnoliopsida</taxon>
        <taxon>Magnoliidae</taxon>
        <taxon>Laurales</taxon>
        <taxon>Lauraceae</taxon>
        <taxon>Persea</taxon>
    </lineage>
</organism>
<accession>A0ACC2KLY1</accession>
<reference evidence="1 2" key="1">
    <citation type="journal article" date="2022" name="Hortic Res">
        <title>A haplotype resolved chromosomal level avocado genome allows analysis of novel avocado genes.</title>
        <authorList>
            <person name="Nath O."/>
            <person name="Fletcher S.J."/>
            <person name="Hayward A."/>
            <person name="Shaw L.M."/>
            <person name="Masouleh A.K."/>
            <person name="Furtado A."/>
            <person name="Henry R.J."/>
            <person name="Mitter N."/>
        </authorList>
    </citation>
    <scope>NUCLEOTIDE SEQUENCE [LARGE SCALE GENOMIC DNA]</scope>
    <source>
        <strain evidence="2">cv. Hass</strain>
    </source>
</reference>
<dbReference type="Proteomes" id="UP001234297">
    <property type="component" value="Chromosome 10"/>
</dbReference>
<evidence type="ECO:0000313" key="1">
    <source>
        <dbReference type="EMBL" id="KAJ8622041.1"/>
    </source>
</evidence>
<evidence type="ECO:0000313" key="2">
    <source>
        <dbReference type="Proteomes" id="UP001234297"/>
    </source>
</evidence>
<sequence>MPGFFQTVQNAWDTDVSGTPLFIVVRKLSILKRRLIEWKKSQGDIPMKLSAAYLQLETLQLRLASDPQDLNIQEQERMARFELDIQDQSPDLSHITPHGVLTDGDALALMRPVTVTEIEDVVKSANPNKAPGPDGFNAHFFKEDQRVTPGSFCRSGSVPVSSKPDLSRVWSATSERMHPDSFSILNDSDRRCWTEH</sequence>
<protein>
    <submittedName>
        <fullName evidence="1">Uncharacterized protein</fullName>
    </submittedName>
</protein>
<keyword evidence="2" id="KW-1185">Reference proteome</keyword>